<dbReference type="InterPro" id="IPR029058">
    <property type="entry name" value="AB_hydrolase_fold"/>
</dbReference>
<feature type="chain" id="PRO_5006043082" evidence="2">
    <location>
        <begin position="22"/>
        <end position="309"/>
    </location>
</feature>
<evidence type="ECO:0000313" key="4">
    <source>
        <dbReference type="EMBL" id="ALJ00112.1"/>
    </source>
</evidence>
<feature type="signal peptide" evidence="2">
    <location>
        <begin position="1"/>
        <end position="21"/>
    </location>
</feature>
<dbReference type="Pfam" id="PF20434">
    <property type="entry name" value="BD-FAE"/>
    <property type="match status" value="1"/>
</dbReference>
<feature type="domain" description="BD-FAE-like" evidence="3">
    <location>
        <begin position="39"/>
        <end position="161"/>
    </location>
</feature>
<dbReference type="EMBL" id="CP012643">
    <property type="protein sequence ID" value="ALJ00112.1"/>
    <property type="molecule type" value="Genomic_DNA"/>
</dbReference>
<evidence type="ECO:0000259" key="3">
    <source>
        <dbReference type="Pfam" id="PF20434"/>
    </source>
</evidence>
<accession>A0A0P0CZC0</accession>
<dbReference type="KEGG" id="rti:DC20_15440"/>
<dbReference type="InterPro" id="IPR049492">
    <property type="entry name" value="BD-FAE-like_dom"/>
</dbReference>
<dbReference type="Gene3D" id="3.40.50.1820">
    <property type="entry name" value="alpha/beta hydrolase"/>
    <property type="match status" value="1"/>
</dbReference>
<dbReference type="ESTHER" id="9bact-a0a0p0czc0">
    <property type="family name" value="BD-FAE"/>
</dbReference>
<keyword evidence="1" id="KW-0378">Hydrolase</keyword>
<evidence type="ECO:0000313" key="5">
    <source>
        <dbReference type="Proteomes" id="UP000061382"/>
    </source>
</evidence>
<sequence>MNKVLLCLAVCMLVVKCRAEAQKFTTLTYYQDDTIKLELDLFLPQKTTSGQKLPLVIFEHGGGFSTGDRKDGHSFCSFLADRGYIAATISYTLYMKGKNYGCDGKLPEKIKAFQYAANDLWLATSFFLQNATKYKIDVNKIFLAGSSAGAEAALHAAFWEYKTMNLYPKVTLPATFKYAGVLSGAGALMDLNLITEKNMLPILLFHGSADPVVPYATAAHHTCPTNASNWLMLFGSYSIYQRLVEMQGHTKLVTYCGGAHEYSGELFHKNQQLLVDFLNEVLSNQKTQEHRIIATGKRNQQTKGYSFYE</sequence>
<dbReference type="PATRIC" id="fig|512763.3.peg.3396"/>
<dbReference type="GO" id="GO:0016787">
    <property type="term" value="F:hydrolase activity"/>
    <property type="evidence" value="ECO:0007669"/>
    <property type="project" value="UniProtKB-KW"/>
</dbReference>
<dbReference type="SUPFAM" id="SSF53474">
    <property type="entry name" value="alpha/beta-Hydrolases"/>
    <property type="match status" value="1"/>
</dbReference>
<dbReference type="InterPro" id="IPR050300">
    <property type="entry name" value="GDXG_lipolytic_enzyme"/>
</dbReference>
<dbReference type="Proteomes" id="UP000061382">
    <property type="component" value="Chromosome"/>
</dbReference>
<dbReference type="PANTHER" id="PTHR48081">
    <property type="entry name" value="AB HYDROLASE SUPERFAMILY PROTEIN C4A8.06C"/>
    <property type="match status" value="1"/>
</dbReference>
<organism evidence="4 5">
    <name type="scientific">Rufibacter tibetensis</name>
    <dbReference type="NCBI Taxonomy" id="512763"/>
    <lineage>
        <taxon>Bacteria</taxon>
        <taxon>Pseudomonadati</taxon>
        <taxon>Bacteroidota</taxon>
        <taxon>Cytophagia</taxon>
        <taxon>Cytophagales</taxon>
        <taxon>Hymenobacteraceae</taxon>
        <taxon>Rufibacter</taxon>
    </lineage>
</organism>
<reference evidence="4 5" key="1">
    <citation type="submission" date="2015-08" db="EMBL/GenBank/DDBJ databases">
        <title>Complete genome sequence of Rufibacter tibetensis strain 1351t, a radiation-resistant bacterium from tibet plateau.</title>
        <authorList>
            <person name="Dai J."/>
        </authorList>
    </citation>
    <scope>NUCLEOTIDE SEQUENCE [LARGE SCALE GENOMIC DNA]</scope>
    <source>
        <strain evidence="4 5">1351</strain>
    </source>
</reference>
<dbReference type="AlphaFoldDB" id="A0A0P0CZC0"/>
<keyword evidence="2" id="KW-0732">Signal</keyword>
<evidence type="ECO:0000256" key="1">
    <source>
        <dbReference type="ARBA" id="ARBA00022801"/>
    </source>
</evidence>
<evidence type="ECO:0000256" key="2">
    <source>
        <dbReference type="SAM" id="SignalP"/>
    </source>
</evidence>
<keyword evidence="5" id="KW-1185">Reference proteome</keyword>
<dbReference type="STRING" id="512763.DC20_15440"/>
<name>A0A0P0CZC0_9BACT</name>
<dbReference type="OrthoDB" id="9803990at2"/>
<gene>
    <name evidence="4" type="ORF">DC20_15440</name>
</gene>
<proteinExistence type="predicted"/>
<protein>
    <submittedName>
        <fullName evidence="4">Esterase</fullName>
    </submittedName>
</protein>